<gene>
    <name evidence="2" type="ORF">WAT24_13060</name>
</gene>
<keyword evidence="1" id="KW-0175">Coiled coil</keyword>
<comment type="caution">
    <text evidence="2">The sequence shown here is derived from an EMBL/GenBank/DDBJ whole genome shotgun (WGS) entry which is preliminary data.</text>
</comment>
<dbReference type="RefSeq" id="WP_336808328.1">
    <property type="nucleotide sequence ID" value="NZ_JBBBNY010000010.1"/>
</dbReference>
<proteinExistence type="predicted"/>
<evidence type="ECO:0000256" key="1">
    <source>
        <dbReference type="SAM" id="Coils"/>
    </source>
</evidence>
<reference evidence="2 3" key="1">
    <citation type="journal article" date="2014" name="Int. J. Syst. Evol. Microbiol.">
        <title>Fulvimonas yonginensis sp. nov., isolated from greenhouse soil, and emended description of the genus Fulvimonas.</title>
        <authorList>
            <person name="Ahn J.H."/>
            <person name="Kim S.J."/>
            <person name="Weon H.Y."/>
            <person name="Hong S.B."/>
            <person name="Seok S.J."/>
            <person name="Kwon S.W."/>
        </authorList>
    </citation>
    <scope>NUCLEOTIDE SEQUENCE [LARGE SCALE GENOMIC DNA]</scope>
    <source>
        <strain evidence="2 3">KACC 16952</strain>
    </source>
</reference>
<evidence type="ECO:0000313" key="3">
    <source>
        <dbReference type="Proteomes" id="UP001381174"/>
    </source>
</evidence>
<accession>A0ABU8JF66</accession>
<dbReference type="Proteomes" id="UP001381174">
    <property type="component" value="Unassembled WGS sequence"/>
</dbReference>
<protein>
    <recommendedName>
        <fullName evidence="4">Transposase</fullName>
    </recommendedName>
</protein>
<keyword evidence="3" id="KW-1185">Reference proteome</keyword>
<evidence type="ECO:0000313" key="2">
    <source>
        <dbReference type="EMBL" id="MEI7037692.1"/>
    </source>
</evidence>
<evidence type="ECO:0008006" key="4">
    <source>
        <dbReference type="Google" id="ProtNLM"/>
    </source>
</evidence>
<feature type="coiled-coil region" evidence="1">
    <location>
        <begin position="2"/>
        <end position="36"/>
    </location>
</feature>
<organism evidence="2 3">
    <name type="scientific">Fulvimonas yonginensis</name>
    <dbReference type="NCBI Taxonomy" id="1495200"/>
    <lineage>
        <taxon>Bacteria</taxon>
        <taxon>Pseudomonadati</taxon>
        <taxon>Pseudomonadota</taxon>
        <taxon>Gammaproteobacteria</taxon>
        <taxon>Lysobacterales</taxon>
        <taxon>Rhodanobacteraceae</taxon>
        <taxon>Fulvimonas</taxon>
    </lineage>
</organism>
<name>A0ABU8JF66_9GAMM</name>
<sequence>MRNALQLRCNQLERSMRALHDECDRLMRENAMLRERMQRYGAGQTVQRLDEELARIASGPEAEQEPYVIRASSMRMY</sequence>
<dbReference type="EMBL" id="JBBBNY010000010">
    <property type="protein sequence ID" value="MEI7037692.1"/>
    <property type="molecule type" value="Genomic_DNA"/>
</dbReference>